<dbReference type="PROSITE" id="PS50158">
    <property type="entry name" value="ZF_CCHC"/>
    <property type="match status" value="1"/>
</dbReference>
<protein>
    <recommendedName>
        <fullName evidence="8">Copia protein</fullName>
    </recommendedName>
</protein>
<feature type="region of interest" description="Disordered" evidence="3">
    <location>
        <begin position="487"/>
        <end position="530"/>
    </location>
</feature>
<organism evidence="6 7">
    <name type="scientific">Prorocentrum cordatum</name>
    <dbReference type="NCBI Taxonomy" id="2364126"/>
    <lineage>
        <taxon>Eukaryota</taxon>
        <taxon>Sar</taxon>
        <taxon>Alveolata</taxon>
        <taxon>Dinophyceae</taxon>
        <taxon>Prorocentrales</taxon>
        <taxon>Prorocentraceae</taxon>
        <taxon>Prorocentrum</taxon>
    </lineage>
</organism>
<evidence type="ECO:0000259" key="5">
    <source>
        <dbReference type="PROSITE" id="PS50158"/>
    </source>
</evidence>
<evidence type="ECO:0000256" key="2">
    <source>
        <dbReference type="SAM" id="Coils"/>
    </source>
</evidence>
<sequence length="1613" mass="172938">MDFAFANHQAQQRMAMSSAGFGRFMSGGGQYAGQAIGAVATGAVGGAARLVTGCASGAVSAIRGMRAVELPSAPAPQRPRVLEQFDISDAGSGSGVPTEMVDVMAEFSRMRAEMEALREENARLRGGSAASAQGGYATPSSPERLAEEIAEAQDEGIDAVYGVDWSLAGGPAASGAGDSAAETHEVRAASAPANTSPEHVEEFSDSAQLLKPAPRLQDIQEVVILMAVVYLEALGHLEEASGVFLEVPHMVVVNSEDMDWAMQVGILIESAAVASDYQVDLVAEVGLADLEEPFQEVAGPIVLADLVASLEAEDHHHRRLRRHMALLLRRQAGRSAMPMQPAQFPLNEADAVNFHSVELRLRGLLLALKPEDVKQACLSTRQTSTTDILFSAYVSAGPGTGPDKDRTLQQVSKGRHVDVKAIAHKMLESNEEVRHRYFGFLVTRGLSGGVANRAQVGELWRYLSAEAREFADAVPQKDDPAARLAMERHTRGDPKGNPKGGKGDPKGGDPKRTAKGQPKAKAKEKAEAGKNGKLQDVRLCTFFSAPGGCSKGKQCTWYHPKLSPSDGRCFNCGSTQHRSADCAPPRGADAAAAGALAASAARATSLSAVPPQSAASASAKTAAATLTAAGVRAEVRNELPGLMQMGSGTPAGQADAGFWSANDPKAKVVNIKAKMMIVNGERYLLADTGATRELKGAKDFDDLGDDARTVQLETATGSHNARMVGDTVFALGERLQGLFPLASYVETMGLEMEWNPRRCGAHVGNDFVDLRRENGSIYISEKNAETLTKLRERQEGGRIHFDVSCPQCRGVRGRMRQHFRHDARARPGGQLSVDLSGPHLPGRWPSGRAEDTGRMAQHFLLGAFSVVTAADMQERARREGEAREAAGVPDDAPEMGAIGVSVDGDVGQLAARVAAAFEVAELGELRLRSDRLGLMAAKRAHVPSHPQGEEGPAEAKVAPEIAGADSEPAKTWYFVVPLENKRFETCKKGLEQILAMIRSEFEGANVARRIHGDRASELTRTKSKEHFAKQGILVISTLGYEPNNNPRAEKGVGLVKLRARALLLSFPDPRDRQDLWPLAVQHAAWCSRMAAQGRKTNCPAFGAKVSSRVMDLPHDVMSERAVDSIFLGVDPESAWLVGRIDPKASRPEARWAIESLSSFAIHPEAAVLPVEQESTAEEPGAMRGASTAGSAPFFGTTVVNELLTVELVTPIRAQRAEDGMWHTRVTIGADSGQEGQDDDDDVLPIFREIQRESGMALTSMRTLNAAFGSEREEWRQALEAELISMTDNEIFRKPSAAELREVRPQDVLPMKVVAGIKAADSTGYRRKKARGVVRGNFEGESGEPAIYGLRVSPKAWSDKRGADVKSIVVDIGGEPHVLRQSSADPAVWAVVPQQGGDVVGYVLAYVDDFLMMGSDSAVIALRGQLGKLWRASSQPIVNRSAPGSLRYLSIDSELRADGTLALGQRQCTEELLEKWGMLHCNGTGGINLEKESFEHFTATSSKYDGDDEEEAPEVKLSDVRLAQKMAGGLLWLASRTRPDIAHAVSRVASIATTRPLTSLCFGKKVLRYLSSTRRTGLYYLPGGGGVGGDDQGDGGEPDQEAAFVQTFADASHE</sequence>
<feature type="domain" description="CCHC-type" evidence="5">
    <location>
        <begin position="568"/>
        <end position="582"/>
    </location>
</feature>
<proteinExistence type="predicted"/>
<evidence type="ECO:0000313" key="7">
    <source>
        <dbReference type="Proteomes" id="UP001189429"/>
    </source>
</evidence>
<accession>A0ABN9YGF1</accession>
<feature type="coiled-coil region" evidence="2">
    <location>
        <begin position="100"/>
        <end position="127"/>
    </location>
</feature>
<reference evidence="6" key="1">
    <citation type="submission" date="2023-10" db="EMBL/GenBank/DDBJ databases">
        <authorList>
            <person name="Chen Y."/>
            <person name="Shah S."/>
            <person name="Dougan E. K."/>
            <person name="Thang M."/>
            <person name="Chan C."/>
        </authorList>
    </citation>
    <scope>NUCLEOTIDE SEQUENCE [LARGE SCALE GENOMIC DNA]</scope>
</reference>
<dbReference type="PROSITE" id="PS50103">
    <property type="entry name" value="ZF_C3H1"/>
    <property type="match status" value="1"/>
</dbReference>
<evidence type="ECO:0000256" key="1">
    <source>
        <dbReference type="PROSITE-ProRule" id="PRU00723"/>
    </source>
</evidence>
<keyword evidence="1" id="KW-0862">Zinc</keyword>
<evidence type="ECO:0000313" key="6">
    <source>
        <dbReference type="EMBL" id="CAK0910095.1"/>
    </source>
</evidence>
<keyword evidence="2" id="KW-0175">Coiled coil</keyword>
<dbReference type="InterPro" id="IPR036397">
    <property type="entry name" value="RNaseH_sf"/>
</dbReference>
<evidence type="ECO:0000259" key="4">
    <source>
        <dbReference type="PROSITE" id="PS50103"/>
    </source>
</evidence>
<feature type="domain" description="C3H1-type" evidence="4">
    <location>
        <begin position="534"/>
        <end position="562"/>
    </location>
</feature>
<feature type="non-terminal residue" evidence="6">
    <location>
        <position position="1613"/>
    </location>
</feature>
<dbReference type="Proteomes" id="UP001189429">
    <property type="component" value="Unassembled WGS sequence"/>
</dbReference>
<feature type="compositionally biased region" description="Basic and acidic residues" evidence="3">
    <location>
        <begin position="521"/>
        <end position="530"/>
    </location>
</feature>
<evidence type="ECO:0000256" key="3">
    <source>
        <dbReference type="SAM" id="MobiDB-lite"/>
    </source>
</evidence>
<dbReference type="Gene3D" id="3.30.420.10">
    <property type="entry name" value="Ribonuclease H-like superfamily/Ribonuclease H"/>
    <property type="match status" value="1"/>
</dbReference>
<dbReference type="InterPro" id="IPR001878">
    <property type="entry name" value="Znf_CCHC"/>
</dbReference>
<dbReference type="EMBL" id="CAUYUJ010022320">
    <property type="protein sequence ID" value="CAK0910095.1"/>
    <property type="molecule type" value="Genomic_DNA"/>
</dbReference>
<keyword evidence="7" id="KW-1185">Reference proteome</keyword>
<keyword evidence="1" id="KW-0479">Metal-binding</keyword>
<keyword evidence="1" id="KW-0863">Zinc-finger</keyword>
<gene>
    <name evidence="6" type="ORF">PCOR1329_LOCUS84348</name>
</gene>
<feature type="compositionally biased region" description="Basic and acidic residues" evidence="3">
    <location>
        <begin position="487"/>
        <end position="512"/>
    </location>
</feature>
<name>A0ABN9YGF1_9DINO</name>
<dbReference type="InterPro" id="IPR000571">
    <property type="entry name" value="Znf_CCCH"/>
</dbReference>
<evidence type="ECO:0008006" key="8">
    <source>
        <dbReference type="Google" id="ProtNLM"/>
    </source>
</evidence>
<feature type="zinc finger region" description="C3H1-type" evidence="1">
    <location>
        <begin position="534"/>
        <end position="562"/>
    </location>
</feature>
<comment type="caution">
    <text evidence="6">The sequence shown here is derived from an EMBL/GenBank/DDBJ whole genome shotgun (WGS) entry which is preliminary data.</text>
</comment>